<evidence type="ECO:0000256" key="10">
    <source>
        <dbReference type="SAM" id="Phobius"/>
    </source>
</evidence>
<organism evidence="13 14">
    <name type="scientific">Penicillium oxalicum (strain 114-2 / CGMCC 5302)</name>
    <name type="common">Penicillium decumbens</name>
    <dbReference type="NCBI Taxonomy" id="933388"/>
    <lineage>
        <taxon>Eukaryota</taxon>
        <taxon>Fungi</taxon>
        <taxon>Dikarya</taxon>
        <taxon>Ascomycota</taxon>
        <taxon>Pezizomycotina</taxon>
        <taxon>Eurotiomycetes</taxon>
        <taxon>Eurotiomycetidae</taxon>
        <taxon>Eurotiales</taxon>
        <taxon>Aspergillaceae</taxon>
        <taxon>Penicillium</taxon>
    </lineage>
</organism>
<name>S8AVM3_PENO1</name>
<reference evidence="13 14" key="1">
    <citation type="journal article" date="2013" name="PLoS ONE">
        <title>Genomic and secretomic analyses reveal unique features of the lignocellulolytic enzyme system of Penicillium decumbens.</title>
        <authorList>
            <person name="Liu G."/>
            <person name="Zhang L."/>
            <person name="Wei X."/>
            <person name="Zou G."/>
            <person name="Qin Y."/>
            <person name="Ma L."/>
            <person name="Li J."/>
            <person name="Zheng H."/>
            <person name="Wang S."/>
            <person name="Wang C."/>
            <person name="Xun L."/>
            <person name="Zhao G.-P."/>
            <person name="Zhou Z."/>
            <person name="Qu Y."/>
        </authorList>
    </citation>
    <scope>NUCLEOTIDE SEQUENCE [LARGE SCALE GENOMIC DNA]</scope>
    <source>
        <strain evidence="14">114-2 / CGMCC 5302</strain>
    </source>
</reference>
<feature type="chain" id="PRO_5004560839" description="Protein BIG1" evidence="11">
    <location>
        <begin position="19"/>
        <end position="290"/>
    </location>
</feature>
<dbReference type="eggNOG" id="ENOG502S6TD">
    <property type="taxonomic scope" value="Eukaryota"/>
</dbReference>
<evidence type="ECO:0000256" key="4">
    <source>
        <dbReference type="ARBA" id="ARBA00022692"/>
    </source>
</evidence>
<evidence type="ECO:0000256" key="1">
    <source>
        <dbReference type="ARBA" id="ARBA00004115"/>
    </source>
</evidence>
<evidence type="ECO:0000256" key="6">
    <source>
        <dbReference type="ARBA" id="ARBA00022824"/>
    </source>
</evidence>
<dbReference type="GO" id="GO:0005789">
    <property type="term" value="C:endoplasmic reticulum membrane"/>
    <property type="evidence" value="ECO:0007669"/>
    <property type="project" value="UniProtKB-SubCell"/>
</dbReference>
<dbReference type="STRING" id="933388.S8AVM3"/>
<dbReference type="InterPro" id="IPR046756">
    <property type="entry name" value="VAS1/VOA1_TM"/>
</dbReference>
<accession>S8AVM3</accession>
<evidence type="ECO:0000256" key="7">
    <source>
        <dbReference type="ARBA" id="ARBA00022989"/>
    </source>
</evidence>
<evidence type="ECO:0000313" key="14">
    <source>
        <dbReference type="Proteomes" id="UP000019376"/>
    </source>
</evidence>
<dbReference type="GO" id="GO:0071555">
    <property type="term" value="P:cell wall organization"/>
    <property type="evidence" value="ECO:0007669"/>
    <property type="project" value="UniProtKB-KW"/>
</dbReference>
<dbReference type="Pfam" id="PF20520">
    <property type="entry name" value="Ac45-VOA1_TM"/>
    <property type="match status" value="1"/>
</dbReference>
<dbReference type="OrthoDB" id="9985059at2759"/>
<feature type="signal peptide" evidence="11">
    <location>
        <begin position="1"/>
        <end position="18"/>
    </location>
</feature>
<dbReference type="GO" id="GO:0009272">
    <property type="term" value="P:fungal-type cell wall biogenesis"/>
    <property type="evidence" value="ECO:0007669"/>
    <property type="project" value="TreeGrafter"/>
</dbReference>
<evidence type="ECO:0000256" key="3">
    <source>
        <dbReference type="ARBA" id="ARBA00022089"/>
    </source>
</evidence>
<keyword evidence="8 10" id="KW-0472">Membrane</keyword>
<gene>
    <name evidence="13" type="ORF">PDE_00853</name>
</gene>
<dbReference type="EMBL" id="KB644408">
    <property type="protein sequence ID" value="EPS25917.1"/>
    <property type="molecule type" value="Genomic_DNA"/>
</dbReference>
<keyword evidence="5 11" id="KW-0732">Signal</keyword>
<keyword evidence="9" id="KW-0961">Cell wall biogenesis/degradation</keyword>
<evidence type="ECO:0000256" key="5">
    <source>
        <dbReference type="ARBA" id="ARBA00022729"/>
    </source>
</evidence>
<dbReference type="PANTHER" id="PTHR28285">
    <property type="entry name" value="PROTEIN BIG1"/>
    <property type="match status" value="1"/>
</dbReference>
<evidence type="ECO:0000256" key="8">
    <source>
        <dbReference type="ARBA" id="ARBA00023136"/>
    </source>
</evidence>
<dbReference type="PhylomeDB" id="S8AVM3"/>
<evidence type="ECO:0000256" key="9">
    <source>
        <dbReference type="ARBA" id="ARBA00023316"/>
    </source>
</evidence>
<dbReference type="InterPro" id="IPR037654">
    <property type="entry name" value="Big1"/>
</dbReference>
<sequence length="290" mass="31731">MHLRKFGLLALGAAAVDAFRDTSPFFLASTSELLATSANVKTGTSLLGDISNALESCPSEYYVIVNQPGVHRSDFATRKSAPRLGAKMLGKDKAIRSKIIVNEVSGLLETSQIQDLLARTCQTQVTTINGSTGTYPSYFESGPRVIAINFPVLSLGSDRADELSSNDGLIADVIDRIPSSSKYTLLYVTSPREFPETDSAVYETEDVYSDSVRIELKRDYSAHSRDSKSDRTTSLFDEYQFFTPGIFMGFMASFLCIIILYIALSAISSLQVPYAAFEKDTSAAVQKKQQ</sequence>
<dbReference type="HOGENOM" id="CLU_062461_0_0_1"/>
<keyword evidence="6" id="KW-0256">Endoplasmic reticulum</keyword>
<feature type="domain" description="V-type proton ATPase subunit S1/VOA1 transmembrane" evidence="12">
    <location>
        <begin position="240"/>
        <end position="279"/>
    </location>
</feature>
<evidence type="ECO:0000256" key="2">
    <source>
        <dbReference type="ARBA" id="ARBA00008203"/>
    </source>
</evidence>
<dbReference type="AlphaFoldDB" id="S8AVM3"/>
<dbReference type="PANTHER" id="PTHR28285:SF1">
    <property type="entry name" value="PROTEIN BIG1"/>
    <property type="match status" value="1"/>
</dbReference>
<keyword evidence="7 10" id="KW-1133">Transmembrane helix</keyword>
<keyword evidence="4 10" id="KW-0812">Transmembrane</keyword>
<evidence type="ECO:0000256" key="11">
    <source>
        <dbReference type="SAM" id="SignalP"/>
    </source>
</evidence>
<comment type="similarity">
    <text evidence="2">Belongs to the BIG1 family.</text>
</comment>
<evidence type="ECO:0000259" key="12">
    <source>
        <dbReference type="Pfam" id="PF20520"/>
    </source>
</evidence>
<feature type="transmembrane region" description="Helical" evidence="10">
    <location>
        <begin position="241"/>
        <end position="264"/>
    </location>
</feature>
<evidence type="ECO:0000313" key="13">
    <source>
        <dbReference type="EMBL" id="EPS25917.1"/>
    </source>
</evidence>
<proteinExistence type="inferred from homology"/>
<comment type="subcellular location">
    <subcellularLocation>
        <location evidence="1">Endoplasmic reticulum membrane</location>
        <topology evidence="1">Single-pass type I membrane protein</topology>
    </subcellularLocation>
</comment>
<keyword evidence="14" id="KW-1185">Reference proteome</keyword>
<dbReference type="GO" id="GO:0006078">
    <property type="term" value="P:(1-&gt;6)-beta-D-glucan biosynthetic process"/>
    <property type="evidence" value="ECO:0007669"/>
    <property type="project" value="TreeGrafter"/>
</dbReference>
<protein>
    <recommendedName>
        <fullName evidence="3">Protein BIG1</fullName>
    </recommendedName>
</protein>
<dbReference type="Proteomes" id="UP000019376">
    <property type="component" value="Unassembled WGS sequence"/>
</dbReference>